<dbReference type="CDD" id="cd03116">
    <property type="entry name" value="MobB"/>
    <property type="match status" value="1"/>
</dbReference>
<dbReference type="InterPro" id="IPR052539">
    <property type="entry name" value="MGD_biosynthesis_adapter"/>
</dbReference>
<proteinExistence type="predicted"/>
<sequence>MRVMGIVGRSGSGKTTLIERLLPLLRAQGVSVSTMKHTHHGVDLDRPGKDSFRHRTAGAHEVMLVSDQRWVLMHEDTAPHDGPRDILPLLARLAPVDLVLVEGFHASTPAALEVWRPETGKPALFADQPTILAVATPPGATLPPRICAPAPPEQIDLNDEPSIAAFILAHARSL</sequence>
<dbReference type="Proteomes" id="UP000530320">
    <property type="component" value="Unassembled WGS sequence"/>
</dbReference>
<feature type="domain" description="Molybdopterin-guanine dinucleotide biosynthesis protein B (MobB)" evidence="1">
    <location>
        <begin position="3"/>
        <end position="136"/>
    </location>
</feature>
<dbReference type="EMBL" id="JABEQP010000015">
    <property type="protein sequence ID" value="MBB2199166.1"/>
    <property type="molecule type" value="Genomic_DNA"/>
</dbReference>
<dbReference type="Pfam" id="PF03205">
    <property type="entry name" value="MobB"/>
    <property type="match status" value="1"/>
</dbReference>
<dbReference type="InterPro" id="IPR027417">
    <property type="entry name" value="P-loop_NTPase"/>
</dbReference>
<dbReference type="RefSeq" id="WP_183010146.1">
    <property type="nucleotide sequence ID" value="NZ_JABEQP010000015.1"/>
</dbReference>
<gene>
    <name evidence="2" type="primary">mobB</name>
    <name evidence="2" type="ORF">HLH44_17270</name>
</gene>
<dbReference type="SUPFAM" id="SSF52540">
    <property type="entry name" value="P-loop containing nucleoside triphosphate hydrolases"/>
    <property type="match status" value="1"/>
</dbReference>
<dbReference type="Gene3D" id="3.40.50.300">
    <property type="entry name" value="P-loop containing nucleotide triphosphate hydrolases"/>
    <property type="match status" value="1"/>
</dbReference>
<dbReference type="PANTHER" id="PTHR40072:SF1">
    <property type="entry name" value="MOLYBDOPTERIN-GUANINE DINUCLEOTIDE BIOSYNTHESIS ADAPTER PROTEIN"/>
    <property type="match status" value="1"/>
</dbReference>
<evidence type="ECO:0000313" key="3">
    <source>
        <dbReference type="Proteomes" id="UP000530320"/>
    </source>
</evidence>
<evidence type="ECO:0000313" key="2">
    <source>
        <dbReference type="EMBL" id="MBB2199166.1"/>
    </source>
</evidence>
<dbReference type="GO" id="GO:0005525">
    <property type="term" value="F:GTP binding"/>
    <property type="evidence" value="ECO:0007669"/>
    <property type="project" value="InterPro"/>
</dbReference>
<accession>A0A7W4PLT7</accession>
<dbReference type="AlphaFoldDB" id="A0A7W4PLT7"/>
<dbReference type="GO" id="GO:0006777">
    <property type="term" value="P:Mo-molybdopterin cofactor biosynthetic process"/>
    <property type="evidence" value="ECO:0007669"/>
    <property type="project" value="InterPro"/>
</dbReference>
<comment type="caution">
    <text evidence="2">The sequence shown here is derived from an EMBL/GenBank/DDBJ whole genome shotgun (WGS) entry which is preliminary data.</text>
</comment>
<dbReference type="InterPro" id="IPR004435">
    <property type="entry name" value="MobB_dom"/>
</dbReference>
<dbReference type="NCBIfam" id="TIGR00176">
    <property type="entry name" value="mobB"/>
    <property type="match status" value="1"/>
</dbReference>
<protein>
    <submittedName>
        <fullName evidence="2">Molybdopterin-guanine dinucleotide biosynthesis protein B</fullName>
    </submittedName>
</protein>
<reference evidence="2 3" key="1">
    <citation type="submission" date="2020-04" db="EMBL/GenBank/DDBJ databases">
        <title>Description of novel Gluconacetobacter.</title>
        <authorList>
            <person name="Sombolestani A."/>
        </authorList>
    </citation>
    <scope>NUCLEOTIDE SEQUENCE [LARGE SCALE GENOMIC DNA]</scope>
    <source>
        <strain evidence="2 3">LMG 22058</strain>
    </source>
</reference>
<dbReference type="PANTHER" id="PTHR40072">
    <property type="entry name" value="MOLYBDOPTERIN-GUANINE DINUCLEOTIDE BIOSYNTHESIS ADAPTER PROTEIN-RELATED"/>
    <property type="match status" value="1"/>
</dbReference>
<name>A0A7W4PLT7_9PROT</name>
<organism evidence="2 3">
    <name type="scientific">Gluconacetobacter dulcium</name>
    <dbReference type="NCBI Taxonomy" id="2729096"/>
    <lineage>
        <taxon>Bacteria</taxon>
        <taxon>Pseudomonadati</taxon>
        <taxon>Pseudomonadota</taxon>
        <taxon>Alphaproteobacteria</taxon>
        <taxon>Acetobacterales</taxon>
        <taxon>Acetobacteraceae</taxon>
        <taxon>Gluconacetobacter</taxon>
    </lineage>
</organism>
<evidence type="ECO:0000259" key="1">
    <source>
        <dbReference type="Pfam" id="PF03205"/>
    </source>
</evidence>